<dbReference type="GO" id="GO:0004239">
    <property type="term" value="F:initiator methionyl aminopeptidase activity"/>
    <property type="evidence" value="ECO:0007669"/>
    <property type="project" value="UniProtKB-UniRule"/>
</dbReference>
<feature type="binding site" evidence="6">
    <location>
        <position position="104"/>
    </location>
    <ligand>
        <name>a divalent metal cation</name>
        <dbReference type="ChEBI" id="CHEBI:60240"/>
        <label>2</label>
        <note>catalytic</note>
    </ligand>
</feature>
<name>A0A1M5BDS5_9BACL</name>
<keyword evidence="2 6" id="KW-0031">Aminopeptidase</keyword>
<dbReference type="Pfam" id="PF00557">
    <property type="entry name" value="Peptidase_M24"/>
    <property type="match status" value="1"/>
</dbReference>
<feature type="binding site" evidence="6">
    <location>
        <position position="201"/>
    </location>
    <ligand>
        <name>a divalent metal cation</name>
        <dbReference type="ChEBI" id="CHEBI:60240"/>
        <label>2</label>
        <note>catalytic</note>
    </ligand>
</feature>
<accession>A0A1M5BDS5</accession>
<feature type="binding site" evidence="6">
    <location>
        <position position="76"/>
    </location>
    <ligand>
        <name>substrate</name>
    </ligand>
</feature>
<dbReference type="GO" id="GO:0070006">
    <property type="term" value="F:metalloaminopeptidase activity"/>
    <property type="evidence" value="ECO:0007669"/>
    <property type="project" value="UniProtKB-UniRule"/>
</dbReference>
<dbReference type="GO" id="GO:0046872">
    <property type="term" value="F:metal ion binding"/>
    <property type="evidence" value="ECO:0007669"/>
    <property type="project" value="UniProtKB-UniRule"/>
</dbReference>
<sequence length="248" mass="26848">MTIESEHDLTALQRIGRIVAIAREKMLSSVREGVTTAELDHIGKRVLDENGAISAPDITYGFPGTTCISVNEVAAHGVPGPQVLEEGDIVNIDVSAELDGYYADTGATIVVGTCSPHKEKLCQSSLRALHQGLQKARAGAKISGIGRAIHSEARKDGFTVIRNLSGHGIGRDLHEMPDSIFNYYDPRDRRLLTNGLVLAVETFVSDGAEFVEESTDGWGLLLPDHHYAAQFEHTIVITKDRPLILTAV</sequence>
<keyword evidence="3 6" id="KW-0645">Protease</keyword>
<comment type="function">
    <text evidence="1 6">Removes the N-terminal methionine from nascent proteins. The N-terminal methionine is often cleaved when the second residue in the primary sequence is small and uncharged (Met-Ala-, Cys, Gly, Pro, Ser, Thr, or Val). Requires deformylation of the N(alpha)-formylated initiator methionine before it can be hydrolyzed.</text>
</comment>
<evidence type="ECO:0000256" key="3">
    <source>
        <dbReference type="ARBA" id="ARBA00022670"/>
    </source>
</evidence>
<feature type="binding site" evidence="6">
    <location>
        <position position="232"/>
    </location>
    <ligand>
        <name>a divalent metal cation</name>
        <dbReference type="ChEBI" id="CHEBI:60240"/>
        <label>1</label>
    </ligand>
</feature>
<dbReference type="Gene3D" id="3.90.230.10">
    <property type="entry name" value="Creatinase/methionine aminopeptidase superfamily"/>
    <property type="match status" value="1"/>
</dbReference>
<dbReference type="InterPro" id="IPR001714">
    <property type="entry name" value="Pept_M24_MAP"/>
</dbReference>
<dbReference type="InterPro" id="IPR036005">
    <property type="entry name" value="Creatinase/aminopeptidase-like"/>
</dbReference>
<comment type="similarity">
    <text evidence="6">Belongs to the peptidase M24A family. Methionine aminopeptidase type 1 subfamily.</text>
</comment>
<gene>
    <name evidence="6" type="primary">map</name>
    <name evidence="9" type="ORF">SAMN05444392_12133</name>
</gene>
<organism evidence="9 10">
    <name type="scientific">Seinonella peptonophila</name>
    <dbReference type="NCBI Taxonomy" id="112248"/>
    <lineage>
        <taxon>Bacteria</taxon>
        <taxon>Bacillati</taxon>
        <taxon>Bacillota</taxon>
        <taxon>Bacilli</taxon>
        <taxon>Bacillales</taxon>
        <taxon>Thermoactinomycetaceae</taxon>
        <taxon>Seinonella</taxon>
    </lineage>
</organism>
<proteinExistence type="inferred from homology"/>
<dbReference type="Proteomes" id="UP000184476">
    <property type="component" value="Unassembled WGS sequence"/>
</dbReference>
<feature type="binding site" evidence="6">
    <location>
        <position position="93"/>
    </location>
    <ligand>
        <name>a divalent metal cation</name>
        <dbReference type="ChEBI" id="CHEBI:60240"/>
        <label>1</label>
    </ligand>
</feature>
<comment type="subunit">
    <text evidence="6">Monomer.</text>
</comment>
<evidence type="ECO:0000259" key="8">
    <source>
        <dbReference type="Pfam" id="PF00557"/>
    </source>
</evidence>
<dbReference type="HAMAP" id="MF_01974">
    <property type="entry name" value="MetAP_1"/>
    <property type="match status" value="1"/>
</dbReference>
<dbReference type="CDD" id="cd01086">
    <property type="entry name" value="MetAP1"/>
    <property type="match status" value="1"/>
</dbReference>
<dbReference type="PANTHER" id="PTHR43330:SF13">
    <property type="entry name" value="METHIONINE AMINOPEPTIDASE 2"/>
    <property type="match status" value="1"/>
</dbReference>
<evidence type="ECO:0000256" key="2">
    <source>
        <dbReference type="ARBA" id="ARBA00022438"/>
    </source>
</evidence>
<evidence type="ECO:0000313" key="10">
    <source>
        <dbReference type="Proteomes" id="UP000184476"/>
    </source>
</evidence>
<protein>
    <recommendedName>
        <fullName evidence="6 7">Methionine aminopeptidase</fullName>
        <shortName evidence="6">MAP</shortName>
        <shortName evidence="6">MetAP</shortName>
        <ecNumber evidence="6 7">3.4.11.18</ecNumber>
    </recommendedName>
    <alternativeName>
        <fullName evidence="6">Peptidase M</fullName>
    </alternativeName>
</protein>
<keyword evidence="4 6" id="KW-0479">Metal-binding</keyword>
<keyword evidence="5 6" id="KW-0378">Hydrolase</keyword>
<keyword evidence="10" id="KW-1185">Reference proteome</keyword>
<evidence type="ECO:0000313" key="9">
    <source>
        <dbReference type="EMBL" id="SHF40596.1"/>
    </source>
</evidence>
<feature type="binding site" evidence="6">
    <location>
        <position position="104"/>
    </location>
    <ligand>
        <name>a divalent metal cation</name>
        <dbReference type="ChEBI" id="CHEBI:60240"/>
        <label>1</label>
    </ligand>
</feature>
<dbReference type="GO" id="GO:0006508">
    <property type="term" value="P:proteolysis"/>
    <property type="evidence" value="ECO:0007669"/>
    <property type="project" value="UniProtKB-KW"/>
</dbReference>
<dbReference type="InterPro" id="IPR002467">
    <property type="entry name" value="Pept_M24A_MAP1"/>
</dbReference>
<dbReference type="OrthoDB" id="9802055at2"/>
<dbReference type="PRINTS" id="PR00599">
    <property type="entry name" value="MAPEPTIDASE"/>
</dbReference>
<feature type="domain" description="Peptidase M24" evidence="8">
    <location>
        <begin position="12"/>
        <end position="239"/>
    </location>
</feature>
<dbReference type="SUPFAM" id="SSF55920">
    <property type="entry name" value="Creatinase/aminopeptidase"/>
    <property type="match status" value="1"/>
</dbReference>
<feature type="binding site" evidence="6">
    <location>
        <position position="167"/>
    </location>
    <ligand>
        <name>a divalent metal cation</name>
        <dbReference type="ChEBI" id="CHEBI:60240"/>
        <label>2</label>
        <note>catalytic</note>
    </ligand>
</feature>
<evidence type="ECO:0000256" key="1">
    <source>
        <dbReference type="ARBA" id="ARBA00002521"/>
    </source>
</evidence>
<dbReference type="NCBIfam" id="TIGR00500">
    <property type="entry name" value="met_pdase_I"/>
    <property type="match status" value="1"/>
</dbReference>
<dbReference type="PANTHER" id="PTHR43330">
    <property type="entry name" value="METHIONINE AMINOPEPTIDASE"/>
    <property type="match status" value="1"/>
</dbReference>
<comment type="catalytic activity">
    <reaction evidence="6 7">
        <text>Release of N-terminal amino acids, preferentially methionine, from peptides and arylamides.</text>
        <dbReference type="EC" id="3.4.11.18"/>
    </reaction>
</comment>
<dbReference type="EC" id="3.4.11.18" evidence="6 7"/>
<dbReference type="AlphaFoldDB" id="A0A1M5BDS5"/>
<comment type="cofactor">
    <cofactor evidence="6">
        <name>Co(2+)</name>
        <dbReference type="ChEBI" id="CHEBI:48828"/>
    </cofactor>
    <cofactor evidence="6">
        <name>Zn(2+)</name>
        <dbReference type="ChEBI" id="CHEBI:29105"/>
    </cofactor>
    <cofactor evidence="6">
        <name>Mn(2+)</name>
        <dbReference type="ChEBI" id="CHEBI:29035"/>
    </cofactor>
    <cofactor evidence="6">
        <name>Fe(2+)</name>
        <dbReference type="ChEBI" id="CHEBI:29033"/>
    </cofactor>
    <text evidence="6">Binds 2 divalent metal cations per subunit. Has a high-affinity and a low affinity metal-binding site. The true nature of the physiological cofactor is under debate. The enzyme is active with cobalt, zinc, manganese or divalent iron ions. Most likely, methionine aminopeptidases function as mononuclear Fe(2+)-metalloproteases under physiological conditions, and the catalytically relevant metal-binding site has been assigned to the histidine-containing high-affinity site.</text>
</comment>
<feature type="binding site" evidence="6">
    <location>
        <position position="174"/>
    </location>
    <ligand>
        <name>substrate</name>
    </ligand>
</feature>
<evidence type="ECO:0000256" key="5">
    <source>
        <dbReference type="ARBA" id="ARBA00022801"/>
    </source>
</evidence>
<dbReference type="EMBL" id="FQVL01000021">
    <property type="protein sequence ID" value="SHF40596.1"/>
    <property type="molecule type" value="Genomic_DNA"/>
</dbReference>
<dbReference type="STRING" id="112248.SAMN05444392_12133"/>
<reference evidence="9 10" key="1">
    <citation type="submission" date="2016-11" db="EMBL/GenBank/DDBJ databases">
        <authorList>
            <person name="Jaros S."/>
            <person name="Januszkiewicz K."/>
            <person name="Wedrychowicz H."/>
        </authorList>
    </citation>
    <scope>NUCLEOTIDE SEQUENCE [LARGE SCALE GENOMIC DNA]</scope>
    <source>
        <strain evidence="9 10">DSM 44666</strain>
    </source>
</reference>
<evidence type="ECO:0000256" key="4">
    <source>
        <dbReference type="ARBA" id="ARBA00022723"/>
    </source>
</evidence>
<dbReference type="InterPro" id="IPR000994">
    <property type="entry name" value="Pept_M24"/>
</dbReference>
<evidence type="ECO:0000256" key="6">
    <source>
        <dbReference type="HAMAP-Rule" id="MF_01974"/>
    </source>
</evidence>
<evidence type="ECO:0000256" key="7">
    <source>
        <dbReference type="RuleBase" id="RU003653"/>
    </source>
</evidence>
<feature type="binding site" evidence="6">
    <location>
        <position position="232"/>
    </location>
    <ligand>
        <name>a divalent metal cation</name>
        <dbReference type="ChEBI" id="CHEBI:60240"/>
        <label>2</label>
        <note>catalytic</note>
    </ligand>
</feature>
<dbReference type="RefSeq" id="WP_073158449.1">
    <property type="nucleotide sequence ID" value="NZ_FQVL01000021.1"/>
</dbReference>